<dbReference type="Gene3D" id="6.10.140.2220">
    <property type="match status" value="1"/>
</dbReference>
<dbReference type="AlphaFoldDB" id="A0AAD7JXJ7"/>
<dbReference type="GO" id="GO:0008270">
    <property type="term" value="F:zinc ion binding"/>
    <property type="evidence" value="ECO:0007669"/>
    <property type="project" value="UniProtKB-KW"/>
</dbReference>
<keyword evidence="1" id="KW-0479">Metal-binding</keyword>
<dbReference type="SUPFAM" id="SSF144232">
    <property type="entry name" value="HIT/MYND zinc finger-like"/>
    <property type="match status" value="1"/>
</dbReference>
<evidence type="ECO:0000256" key="4">
    <source>
        <dbReference type="PROSITE-ProRule" id="PRU00134"/>
    </source>
</evidence>
<protein>
    <recommendedName>
        <fullName evidence="5">MYND-type domain-containing protein</fullName>
    </recommendedName>
</protein>
<feature type="domain" description="MYND-type" evidence="5">
    <location>
        <begin position="19"/>
        <end position="60"/>
    </location>
</feature>
<evidence type="ECO:0000256" key="2">
    <source>
        <dbReference type="ARBA" id="ARBA00022771"/>
    </source>
</evidence>
<comment type="caution">
    <text evidence="6">The sequence shown here is derived from an EMBL/GenBank/DDBJ whole genome shotgun (WGS) entry which is preliminary data.</text>
</comment>
<name>A0AAD7JXJ7_9AGAR</name>
<dbReference type="Proteomes" id="UP001215598">
    <property type="component" value="Unassembled WGS sequence"/>
</dbReference>
<keyword evidence="7" id="KW-1185">Reference proteome</keyword>
<accession>A0AAD7JXJ7</accession>
<keyword evidence="2 4" id="KW-0863">Zinc-finger</keyword>
<evidence type="ECO:0000313" key="7">
    <source>
        <dbReference type="Proteomes" id="UP001215598"/>
    </source>
</evidence>
<dbReference type="InterPro" id="IPR002893">
    <property type="entry name" value="Znf_MYND"/>
</dbReference>
<evidence type="ECO:0000259" key="5">
    <source>
        <dbReference type="PROSITE" id="PS50865"/>
    </source>
</evidence>
<gene>
    <name evidence="6" type="ORF">B0H16DRAFT_1510564</name>
</gene>
<dbReference type="PROSITE" id="PS50865">
    <property type="entry name" value="ZF_MYND_2"/>
    <property type="match status" value="1"/>
</dbReference>
<proteinExistence type="predicted"/>
<reference evidence="6" key="1">
    <citation type="submission" date="2023-03" db="EMBL/GenBank/DDBJ databases">
        <title>Massive genome expansion in bonnet fungi (Mycena s.s.) driven by repeated elements and novel gene families across ecological guilds.</title>
        <authorList>
            <consortium name="Lawrence Berkeley National Laboratory"/>
            <person name="Harder C.B."/>
            <person name="Miyauchi S."/>
            <person name="Viragh M."/>
            <person name="Kuo A."/>
            <person name="Thoen E."/>
            <person name="Andreopoulos B."/>
            <person name="Lu D."/>
            <person name="Skrede I."/>
            <person name="Drula E."/>
            <person name="Henrissat B."/>
            <person name="Morin E."/>
            <person name="Kohler A."/>
            <person name="Barry K."/>
            <person name="LaButti K."/>
            <person name="Morin E."/>
            <person name="Salamov A."/>
            <person name="Lipzen A."/>
            <person name="Mereny Z."/>
            <person name="Hegedus B."/>
            <person name="Baldrian P."/>
            <person name="Stursova M."/>
            <person name="Weitz H."/>
            <person name="Taylor A."/>
            <person name="Grigoriev I.V."/>
            <person name="Nagy L.G."/>
            <person name="Martin F."/>
            <person name="Kauserud H."/>
        </authorList>
    </citation>
    <scope>NUCLEOTIDE SEQUENCE</scope>
    <source>
        <strain evidence="6">CBHHK182m</strain>
    </source>
</reference>
<dbReference type="EMBL" id="JARKIB010000012">
    <property type="protein sequence ID" value="KAJ7773969.1"/>
    <property type="molecule type" value="Genomic_DNA"/>
</dbReference>
<keyword evidence="3" id="KW-0862">Zinc</keyword>
<sequence length="253" mass="28036">MPSSSGAVRNVHTHISCARRGCANSKLNGASMQLCKQCMAVNYCGRECQRIDWPLHKAWCKSQAVRMAQEEEAGIDGPREDCYAWQNAMGPFLLTWICSYGLNLCQLPQNLQTQFVVLSLRERLIRPSAARKLFTYEDVEVFPYHALGAVLGENETMTIEAMQHIQRQDAAARARGDAGAALLVINVLESTGPRILLSHGVPVILVTNDLRLVAPTGWKNFIKAIINKGLTSKRLTARERAGEFDINSSHADD</sequence>
<evidence type="ECO:0000256" key="1">
    <source>
        <dbReference type="ARBA" id="ARBA00022723"/>
    </source>
</evidence>
<evidence type="ECO:0000313" key="6">
    <source>
        <dbReference type="EMBL" id="KAJ7773969.1"/>
    </source>
</evidence>
<dbReference type="Pfam" id="PF01753">
    <property type="entry name" value="zf-MYND"/>
    <property type="match status" value="1"/>
</dbReference>
<organism evidence="6 7">
    <name type="scientific">Mycena metata</name>
    <dbReference type="NCBI Taxonomy" id="1033252"/>
    <lineage>
        <taxon>Eukaryota</taxon>
        <taxon>Fungi</taxon>
        <taxon>Dikarya</taxon>
        <taxon>Basidiomycota</taxon>
        <taxon>Agaricomycotina</taxon>
        <taxon>Agaricomycetes</taxon>
        <taxon>Agaricomycetidae</taxon>
        <taxon>Agaricales</taxon>
        <taxon>Marasmiineae</taxon>
        <taxon>Mycenaceae</taxon>
        <taxon>Mycena</taxon>
    </lineage>
</organism>
<evidence type="ECO:0000256" key="3">
    <source>
        <dbReference type="ARBA" id="ARBA00022833"/>
    </source>
</evidence>